<dbReference type="EC" id="3.6.1.9" evidence="4"/>
<feature type="site" description="Important for substrate specificity" evidence="4">
    <location>
        <position position="13"/>
    </location>
</feature>
<dbReference type="RefSeq" id="WP_110449662.1">
    <property type="nucleotide sequence ID" value="NZ_CP029479.1"/>
</dbReference>
<comment type="cofactor">
    <cofactor evidence="1 4">
        <name>a divalent metal cation</name>
        <dbReference type="ChEBI" id="CHEBI:60240"/>
    </cofactor>
</comment>
<dbReference type="NCBIfam" id="TIGR00172">
    <property type="entry name" value="maf"/>
    <property type="match status" value="1"/>
</dbReference>
<dbReference type="InterPro" id="IPR029001">
    <property type="entry name" value="ITPase-like_fam"/>
</dbReference>
<evidence type="ECO:0000256" key="4">
    <source>
        <dbReference type="HAMAP-Rule" id="MF_00528"/>
    </source>
</evidence>
<dbReference type="Gene3D" id="3.90.950.10">
    <property type="match status" value="1"/>
</dbReference>
<proteinExistence type="inferred from homology"/>
<evidence type="ECO:0000256" key="1">
    <source>
        <dbReference type="ARBA" id="ARBA00001968"/>
    </source>
</evidence>
<evidence type="ECO:0000313" key="6">
    <source>
        <dbReference type="Proteomes" id="UP000247763"/>
    </source>
</evidence>
<comment type="similarity">
    <text evidence="4">Belongs to the Maf family. YhdE subfamily.</text>
</comment>
<comment type="subcellular location">
    <subcellularLocation>
        <location evidence="4">Cytoplasm</location>
    </subcellularLocation>
</comment>
<protein>
    <recommendedName>
        <fullName evidence="4">dTTP/UTP pyrophosphatase</fullName>
        <shortName evidence="4">dTTPase/UTPase</shortName>
        <ecNumber evidence="4">3.6.1.9</ecNumber>
    </recommendedName>
    <alternativeName>
        <fullName evidence="4">Nucleoside triphosphate pyrophosphatase</fullName>
    </alternativeName>
    <alternativeName>
        <fullName evidence="4">Nucleotide pyrophosphatase</fullName>
        <shortName evidence="4">Nucleotide PPase</shortName>
    </alternativeName>
</protein>
<evidence type="ECO:0000313" key="5">
    <source>
        <dbReference type="EMBL" id="AWM77093.1"/>
    </source>
</evidence>
<reference evidence="6" key="1">
    <citation type="submission" date="2018-05" db="EMBL/GenBank/DDBJ databases">
        <title>Genome sequencing of Phenylobacterium sp. HYN0004.</title>
        <authorList>
            <person name="Yi H."/>
            <person name="Baek C."/>
        </authorList>
    </citation>
    <scope>NUCLEOTIDE SEQUENCE [LARGE SCALE GENOMIC DNA]</scope>
    <source>
        <strain evidence="6">HYN0004</strain>
    </source>
</reference>
<dbReference type="GO" id="GO:0036218">
    <property type="term" value="F:dTTP diphosphatase activity"/>
    <property type="evidence" value="ECO:0007669"/>
    <property type="project" value="RHEA"/>
</dbReference>
<dbReference type="GO" id="GO:0009117">
    <property type="term" value="P:nucleotide metabolic process"/>
    <property type="evidence" value="ECO:0007669"/>
    <property type="project" value="UniProtKB-KW"/>
</dbReference>
<dbReference type="SUPFAM" id="SSF52972">
    <property type="entry name" value="ITPase-like"/>
    <property type="match status" value="1"/>
</dbReference>
<organism evidence="5 6">
    <name type="scientific">Phenylobacterium parvum</name>
    <dbReference type="NCBI Taxonomy" id="2201350"/>
    <lineage>
        <taxon>Bacteria</taxon>
        <taxon>Pseudomonadati</taxon>
        <taxon>Pseudomonadota</taxon>
        <taxon>Alphaproteobacteria</taxon>
        <taxon>Caulobacterales</taxon>
        <taxon>Caulobacteraceae</taxon>
        <taxon>Phenylobacterium</taxon>
    </lineage>
</organism>
<dbReference type="PANTHER" id="PTHR43213">
    <property type="entry name" value="BIFUNCTIONAL DTTP/UTP PYROPHOSPHATASE/METHYLTRANSFERASE PROTEIN-RELATED"/>
    <property type="match status" value="1"/>
</dbReference>
<keyword evidence="6" id="KW-1185">Reference proteome</keyword>
<comment type="function">
    <text evidence="4">Nucleoside triphosphate pyrophosphatase that hydrolyzes dTTP and UTP. May have a dual role in cell division arrest and in preventing the incorporation of modified nucleotides into cellular nucleic acids.</text>
</comment>
<sequence>MPPRLVLASESPRRRDLLASIGLSPDLIAPADIDETPLRDETPRRLAARLSAAKAEAVSALHPDDYVLAADTVVSVGRRILPKAADADEVVQCLKLLSGRAHRVVTGVSVRGPGGRRGDRLVETRLKMRRLSEADIRAYADSGEGVGKAGGYGIQGRAGAFILSLSGSWPAVVGLPLHETETLLRGLGWRRP</sequence>
<dbReference type="GO" id="GO:0036221">
    <property type="term" value="F:UTP diphosphatase activity"/>
    <property type="evidence" value="ECO:0007669"/>
    <property type="project" value="RHEA"/>
</dbReference>
<keyword evidence="3 4" id="KW-0546">Nucleotide metabolism</keyword>
<dbReference type="AlphaFoldDB" id="A0A2Z3HKP6"/>
<keyword evidence="4" id="KW-0963">Cytoplasm</keyword>
<comment type="catalytic activity">
    <reaction evidence="4">
        <text>dTTP + H2O = dTMP + diphosphate + H(+)</text>
        <dbReference type="Rhea" id="RHEA:28534"/>
        <dbReference type="ChEBI" id="CHEBI:15377"/>
        <dbReference type="ChEBI" id="CHEBI:15378"/>
        <dbReference type="ChEBI" id="CHEBI:33019"/>
        <dbReference type="ChEBI" id="CHEBI:37568"/>
        <dbReference type="ChEBI" id="CHEBI:63528"/>
        <dbReference type="EC" id="3.6.1.9"/>
    </reaction>
</comment>
<dbReference type="PANTHER" id="PTHR43213:SF5">
    <property type="entry name" value="BIFUNCTIONAL DTTP_UTP PYROPHOSPHATASE_METHYLTRANSFERASE PROTEIN-RELATED"/>
    <property type="match status" value="1"/>
</dbReference>
<dbReference type="InterPro" id="IPR003697">
    <property type="entry name" value="Maf-like"/>
</dbReference>
<dbReference type="PIRSF" id="PIRSF006305">
    <property type="entry name" value="Maf"/>
    <property type="match status" value="1"/>
</dbReference>
<feature type="site" description="Important for substrate specificity" evidence="4">
    <location>
        <position position="155"/>
    </location>
</feature>
<evidence type="ECO:0000256" key="3">
    <source>
        <dbReference type="ARBA" id="ARBA00023080"/>
    </source>
</evidence>
<gene>
    <name evidence="5" type="primary">maf</name>
    <name evidence="5" type="ORF">HYN04_04555</name>
</gene>
<dbReference type="HAMAP" id="MF_00528">
    <property type="entry name" value="Maf"/>
    <property type="match status" value="1"/>
</dbReference>
<name>A0A2Z3HKP6_9CAUL</name>
<accession>A0A2Z3HKP6</accession>
<feature type="active site" description="Proton acceptor" evidence="4">
    <location>
        <position position="71"/>
    </location>
</feature>
<dbReference type="CDD" id="cd00555">
    <property type="entry name" value="Maf"/>
    <property type="match status" value="1"/>
</dbReference>
<dbReference type="EMBL" id="CP029479">
    <property type="protein sequence ID" value="AWM77093.1"/>
    <property type="molecule type" value="Genomic_DNA"/>
</dbReference>
<comment type="catalytic activity">
    <reaction evidence="4">
        <text>UTP + H2O = UMP + diphosphate + H(+)</text>
        <dbReference type="Rhea" id="RHEA:29395"/>
        <dbReference type="ChEBI" id="CHEBI:15377"/>
        <dbReference type="ChEBI" id="CHEBI:15378"/>
        <dbReference type="ChEBI" id="CHEBI:33019"/>
        <dbReference type="ChEBI" id="CHEBI:46398"/>
        <dbReference type="ChEBI" id="CHEBI:57865"/>
        <dbReference type="EC" id="3.6.1.9"/>
    </reaction>
</comment>
<dbReference type="GO" id="GO:0005737">
    <property type="term" value="C:cytoplasm"/>
    <property type="evidence" value="ECO:0007669"/>
    <property type="project" value="UniProtKB-SubCell"/>
</dbReference>
<dbReference type="Pfam" id="PF02545">
    <property type="entry name" value="Maf"/>
    <property type="match status" value="1"/>
</dbReference>
<keyword evidence="2 4" id="KW-0378">Hydrolase</keyword>
<comment type="caution">
    <text evidence="4">Lacks conserved residue(s) required for the propagation of feature annotation.</text>
</comment>
<dbReference type="Proteomes" id="UP000247763">
    <property type="component" value="Chromosome"/>
</dbReference>
<evidence type="ECO:0000256" key="2">
    <source>
        <dbReference type="ARBA" id="ARBA00022801"/>
    </source>
</evidence>
<dbReference type="OrthoDB" id="9807767at2"/>
<feature type="site" description="Important for substrate specificity" evidence="4">
    <location>
        <position position="72"/>
    </location>
</feature>
<dbReference type="KEGG" id="phb:HYN04_04555"/>